<keyword evidence="4" id="KW-1185">Reference proteome</keyword>
<dbReference type="InterPro" id="IPR027392">
    <property type="entry name" value="TF_Znf"/>
</dbReference>
<dbReference type="RefSeq" id="WP_179642705.1">
    <property type="nucleotide sequence ID" value="NZ_BAAAYY010000033.1"/>
</dbReference>
<evidence type="ECO:0000313" key="3">
    <source>
        <dbReference type="EMBL" id="NYE46631.1"/>
    </source>
</evidence>
<evidence type="ECO:0000313" key="4">
    <source>
        <dbReference type="Proteomes" id="UP000589036"/>
    </source>
</evidence>
<reference evidence="3 4" key="1">
    <citation type="submission" date="2020-07" db="EMBL/GenBank/DDBJ databases">
        <title>Sequencing the genomes of 1000 actinobacteria strains.</title>
        <authorList>
            <person name="Klenk H.-P."/>
        </authorList>
    </citation>
    <scope>NUCLEOTIDE SEQUENCE [LARGE SCALE GENOMIC DNA]</scope>
    <source>
        <strain evidence="3 4">CXB654</strain>
    </source>
</reference>
<dbReference type="AlphaFoldDB" id="A0A852TSM8"/>
<feature type="domain" description="Transcription factor zinc-finger" evidence="2">
    <location>
        <begin position="5"/>
        <end position="44"/>
    </location>
</feature>
<gene>
    <name evidence="3" type="ORF">HDA32_001751</name>
</gene>
<name>A0A852TSM8_9ACTN</name>
<sequence length="98" mass="11311">MTELTCPKCPGSLARHTLVGVTVDQCGKCRGIFLDRGELEQLLDAEHRWTRGHETDSEYVGGRRRREGGPEEAEAHGHRDYQGERRRRQKSFLDEIFE</sequence>
<dbReference type="Proteomes" id="UP000589036">
    <property type="component" value="Unassembled WGS sequence"/>
</dbReference>
<evidence type="ECO:0000256" key="1">
    <source>
        <dbReference type="SAM" id="MobiDB-lite"/>
    </source>
</evidence>
<feature type="region of interest" description="Disordered" evidence="1">
    <location>
        <begin position="53"/>
        <end position="87"/>
    </location>
</feature>
<proteinExistence type="predicted"/>
<dbReference type="Pfam" id="PF13453">
    <property type="entry name" value="Zn_ribbon_TFIIB"/>
    <property type="match status" value="1"/>
</dbReference>
<feature type="compositionally biased region" description="Basic and acidic residues" evidence="1">
    <location>
        <begin position="67"/>
        <end position="84"/>
    </location>
</feature>
<organism evidence="3 4">
    <name type="scientific">Spinactinospora alkalitolerans</name>
    <dbReference type="NCBI Taxonomy" id="687207"/>
    <lineage>
        <taxon>Bacteria</taxon>
        <taxon>Bacillati</taxon>
        <taxon>Actinomycetota</taxon>
        <taxon>Actinomycetes</taxon>
        <taxon>Streptosporangiales</taxon>
        <taxon>Nocardiopsidaceae</taxon>
        <taxon>Spinactinospora</taxon>
    </lineage>
</organism>
<evidence type="ECO:0000259" key="2">
    <source>
        <dbReference type="Pfam" id="PF13453"/>
    </source>
</evidence>
<dbReference type="EMBL" id="JACCCC010000001">
    <property type="protein sequence ID" value="NYE46631.1"/>
    <property type="molecule type" value="Genomic_DNA"/>
</dbReference>
<comment type="caution">
    <text evidence="3">The sequence shown here is derived from an EMBL/GenBank/DDBJ whole genome shotgun (WGS) entry which is preliminary data.</text>
</comment>
<accession>A0A852TSM8</accession>
<protein>
    <recommendedName>
        <fullName evidence="2">Transcription factor zinc-finger domain-containing protein</fullName>
    </recommendedName>
</protein>